<evidence type="ECO:0000256" key="3">
    <source>
        <dbReference type="ARBA" id="ARBA00017411"/>
    </source>
</evidence>
<evidence type="ECO:0000256" key="6">
    <source>
        <dbReference type="ARBA" id="ARBA00023125"/>
    </source>
</evidence>
<keyword evidence="6 10" id="KW-0238">DNA-binding</keyword>
<comment type="subunit">
    <text evidence="10">Component of the CST complex.</text>
</comment>
<name>A0A5N5K163_PANHP</name>
<keyword evidence="5 10" id="KW-0779">Telomere</keyword>
<dbReference type="SUPFAM" id="SSF46785">
    <property type="entry name" value="Winged helix' DNA-binding domain"/>
    <property type="match status" value="1"/>
</dbReference>
<evidence type="ECO:0000256" key="5">
    <source>
        <dbReference type="ARBA" id="ARBA00022895"/>
    </source>
</evidence>
<dbReference type="PANTHER" id="PTHR13989:SF33">
    <property type="entry name" value="CST COMPLEX SUBUNIT STN1"/>
    <property type="match status" value="1"/>
</dbReference>
<dbReference type="InterPro" id="IPR015253">
    <property type="entry name" value="CST_STN1_C"/>
</dbReference>
<evidence type="ECO:0000259" key="11">
    <source>
        <dbReference type="Pfam" id="PF09170"/>
    </source>
</evidence>
<accession>A0A5N5K163</accession>
<evidence type="ECO:0000256" key="1">
    <source>
        <dbReference type="ARBA" id="ARBA00004123"/>
    </source>
</evidence>
<sequence length="373" mass="42666">MDGDQGGAEDEPPSLLWGLDPVFSAYARLYVKDILQMRESRQVPGIYFYKSHPLFQVDVLGTVVYRRERDDFYCYGVDDSTGVINCLCWKDEKWRDHGDLAKDAARGPAGGGFNVEEQLRKLREAQRSSSVLEIGDLLQVRGSLKTSREQREIMASSFYKVNDPVMSVQISRMLEMPQLYRDCYDKPFFIPSSELSASSTDNGRPSSFQSVLSQSVHILKEFLKEKEVTRFRPYDVEYLLHPLIQQPGSNTSAEQEPGSVRSMIPAQIRNLLKETLKILQVEGEIFRKVLSQDEVYNVTEHDKDLLAAICDILREDCKREKYAEKGCHVLHILSSVRQRYSRNLSREALDVALKFLECNSDIISTTDAHYTVL</sequence>
<keyword evidence="4 10" id="KW-0158">Chromosome</keyword>
<dbReference type="InterPro" id="IPR040260">
    <property type="entry name" value="RFA2-like"/>
</dbReference>
<comment type="subcellular location">
    <subcellularLocation>
        <location evidence="2">Chromosome</location>
        <location evidence="2">Telomere</location>
    </subcellularLocation>
    <subcellularLocation>
        <location evidence="1 10">Nucleus</location>
    </subcellularLocation>
</comment>
<dbReference type="GO" id="GO:0010833">
    <property type="term" value="P:telomere maintenance via telomere lengthening"/>
    <property type="evidence" value="ECO:0007669"/>
    <property type="project" value="UniProtKB-UniRule"/>
</dbReference>
<protein>
    <recommendedName>
        <fullName evidence="3 10">CST complex subunit STN1</fullName>
    </recommendedName>
    <alternativeName>
        <fullName evidence="9 10">Oligonucleotide/oligosaccharide-binding fold-containing protein 1</fullName>
    </alternativeName>
    <alternativeName>
        <fullName evidence="8 10">Suppressor of cdc thirteen homolog</fullName>
    </alternativeName>
</protein>
<dbReference type="InterPro" id="IPR014647">
    <property type="entry name" value="Stn1"/>
</dbReference>
<evidence type="ECO:0000256" key="10">
    <source>
        <dbReference type="PIRNR" id="PIRNR036950"/>
    </source>
</evidence>
<keyword evidence="7 10" id="KW-0539">Nucleus</keyword>
<reference evidence="12 13" key="1">
    <citation type="submission" date="2019-06" db="EMBL/GenBank/DDBJ databases">
        <title>A chromosome-scale genome assembly of the striped catfish, Pangasianodon hypophthalmus.</title>
        <authorList>
            <person name="Wen M."/>
            <person name="Zahm M."/>
            <person name="Roques C."/>
            <person name="Cabau C."/>
            <person name="Klopp C."/>
            <person name="Donnadieu C."/>
            <person name="Jouanno E."/>
            <person name="Avarre J.-C."/>
            <person name="Campet M."/>
            <person name="Ha T.T.T."/>
            <person name="Dugue R."/>
            <person name="Lampietro C."/>
            <person name="Louis A."/>
            <person name="Herpin A."/>
            <person name="Echchiki A."/>
            <person name="Berthelot C."/>
            <person name="Parey E."/>
            <person name="Roest-Crollius H."/>
            <person name="Braasch I."/>
            <person name="Postlethwait J."/>
            <person name="Bobe J."/>
            <person name="Montfort J."/>
            <person name="Bouchez O."/>
            <person name="Begum T."/>
            <person name="Schartl M."/>
            <person name="Guiguen Y."/>
        </authorList>
    </citation>
    <scope>NUCLEOTIDE SEQUENCE [LARGE SCALE GENOMIC DNA]</scope>
    <source>
        <strain evidence="12 13">Indonesia</strain>
        <tissue evidence="12">Blood</tissue>
    </source>
</reference>
<dbReference type="CDD" id="cd04483">
    <property type="entry name" value="hOBFC1_like"/>
    <property type="match status" value="1"/>
</dbReference>
<evidence type="ECO:0000256" key="7">
    <source>
        <dbReference type="ARBA" id="ARBA00023242"/>
    </source>
</evidence>
<dbReference type="FunFam" id="2.40.50.140:FF:000181">
    <property type="entry name" value="CST complex subunit STN1"/>
    <property type="match status" value="1"/>
</dbReference>
<dbReference type="PIRSF" id="PIRSF036950">
    <property type="entry name" value="UCP036950"/>
    <property type="match status" value="1"/>
</dbReference>
<comment type="function">
    <text evidence="10">Component of the CST complex. The CST complex binds single-stranded DNA with high affinity in a sequence-independent manner, while isolated subunits bind DNA with low affinity by themselves.</text>
</comment>
<dbReference type="GO" id="GO:0043047">
    <property type="term" value="F:single-stranded telomeric DNA binding"/>
    <property type="evidence" value="ECO:0007669"/>
    <property type="project" value="UniProtKB-UniRule"/>
</dbReference>
<dbReference type="FunFam" id="1.10.10.10:FF:000275">
    <property type="entry name" value="CST complex subunit STN1"/>
    <property type="match status" value="1"/>
</dbReference>
<dbReference type="EMBL" id="VFJC01000027">
    <property type="protein sequence ID" value="KAB5523450.1"/>
    <property type="molecule type" value="Genomic_DNA"/>
</dbReference>
<evidence type="ECO:0000256" key="4">
    <source>
        <dbReference type="ARBA" id="ARBA00022454"/>
    </source>
</evidence>
<dbReference type="GO" id="GO:1990879">
    <property type="term" value="C:CST complex"/>
    <property type="evidence" value="ECO:0007669"/>
    <property type="project" value="InterPro"/>
</dbReference>
<dbReference type="InterPro" id="IPR036390">
    <property type="entry name" value="WH_DNA-bd_sf"/>
</dbReference>
<feature type="domain" description="Stn1 C-terminal" evidence="11">
    <location>
        <begin position="208"/>
        <end position="373"/>
    </location>
</feature>
<dbReference type="Gene3D" id="2.40.50.140">
    <property type="entry name" value="Nucleic acid-binding proteins"/>
    <property type="match status" value="1"/>
</dbReference>
<dbReference type="Gene3D" id="1.10.10.980">
    <property type="entry name" value="CST, Suppressor of Cdc13 homolog, complex subunit STN1, N-terminal domain"/>
    <property type="match status" value="1"/>
</dbReference>
<dbReference type="InterPro" id="IPR036388">
    <property type="entry name" value="WH-like_DNA-bd_sf"/>
</dbReference>
<dbReference type="AlphaFoldDB" id="A0A5N5K163"/>
<dbReference type="Pfam" id="PF09170">
    <property type="entry name" value="STN1_2"/>
    <property type="match status" value="1"/>
</dbReference>
<evidence type="ECO:0000313" key="12">
    <source>
        <dbReference type="EMBL" id="KAB5523450.1"/>
    </source>
</evidence>
<dbReference type="GO" id="GO:0016233">
    <property type="term" value="P:telomere capping"/>
    <property type="evidence" value="ECO:0007669"/>
    <property type="project" value="InterPro"/>
</dbReference>
<organism evidence="12 13">
    <name type="scientific">Pangasianodon hypophthalmus</name>
    <name type="common">Striped catfish</name>
    <name type="synonym">Helicophagus hypophthalmus</name>
    <dbReference type="NCBI Taxonomy" id="310915"/>
    <lineage>
        <taxon>Eukaryota</taxon>
        <taxon>Metazoa</taxon>
        <taxon>Chordata</taxon>
        <taxon>Craniata</taxon>
        <taxon>Vertebrata</taxon>
        <taxon>Euteleostomi</taxon>
        <taxon>Actinopterygii</taxon>
        <taxon>Neopterygii</taxon>
        <taxon>Teleostei</taxon>
        <taxon>Ostariophysi</taxon>
        <taxon>Siluriformes</taxon>
        <taxon>Pangasiidae</taxon>
        <taxon>Pangasianodon</taxon>
    </lineage>
</organism>
<dbReference type="InterPro" id="IPR042082">
    <property type="entry name" value="CST_Stn1_wHTH1_sf"/>
</dbReference>
<proteinExistence type="predicted"/>
<gene>
    <name evidence="12" type="ORF">PHYPO_G00152710</name>
</gene>
<comment type="caution">
    <text evidence="12">The sequence shown here is derived from an EMBL/GenBank/DDBJ whole genome shotgun (WGS) entry which is preliminary data.</text>
</comment>
<evidence type="ECO:0000313" key="13">
    <source>
        <dbReference type="Proteomes" id="UP000327468"/>
    </source>
</evidence>
<evidence type="ECO:0000256" key="9">
    <source>
        <dbReference type="ARBA" id="ARBA00030852"/>
    </source>
</evidence>
<dbReference type="PANTHER" id="PTHR13989">
    <property type="entry name" value="REPLICATION PROTEIN A-RELATED"/>
    <property type="match status" value="1"/>
</dbReference>
<keyword evidence="13" id="KW-1185">Reference proteome</keyword>
<evidence type="ECO:0000256" key="2">
    <source>
        <dbReference type="ARBA" id="ARBA00004574"/>
    </source>
</evidence>
<evidence type="ECO:0000256" key="8">
    <source>
        <dbReference type="ARBA" id="ARBA00030039"/>
    </source>
</evidence>
<dbReference type="Gene3D" id="1.10.10.10">
    <property type="entry name" value="Winged helix-like DNA-binding domain superfamily/Winged helix DNA-binding domain"/>
    <property type="match status" value="1"/>
</dbReference>
<dbReference type="InterPro" id="IPR012340">
    <property type="entry name" value="NA-bd_OB-fold"/>
</dbReference>
<dbReference type="SUPFAM" id="SSF50249">
    <property type="entry name" value="Nucleic acid-binding proteins"/>
    <property type="match status" value="1"/>
</dbReference>
<dbReference type="Proteomes" id="UP000327468">
    <property type="component" value="Chromosome 26"/>
</dbReference>